<keyword evidence="1" id="KW-1133">Transmembrane helix</keyword>
<evidence type="ECO:0000313" key="3">
    <source>
        <dbReference type="Proteomes" id="UP001285636"/>
    </source>
</evidence>
<organism evidence="2 3">
    <name type="scientific">Alkalihalophilus pseudofirmus</name>
    <name type="common">Bacillus pseudofirmus</name>
    <dbReference type="NCBI Taxonomy" id="79885"/>
    <lineage>
        <taxon>Bacteria</taxon>
        <taxon>Bacillati</taxon>
        <taxon>Bacillota</taxon>
        <taxon>Bacilli</taxon>
        <taxon>Bacillales</taxon>
        <taxon>Bacillaceae</taxon>
        <taxon>Alkalihalophilus</taxon>
    </lineage>
</organism>
<feature type="transmembrane region" description="Helical" evidence="1">
    <location>
        <begin position="22"/>
        <end position="45"/>
    </location>
</feature>
<keyword evidence="1" id="KW-0812">Transmembrane</keyword>
<protein>
    <submittedName>
        <fullName evidence="2">YitT family protein</fullName>
    </submittedName>
</protein>
<proteinExistence type="predicted"/>
<keyword evidence="1" id="KW-0472">Membrane</keyword>
<feature type="non-terminal residue" evidence="2">
    <location>
        <position position="62"/>
    </location>
</feature>
<dbReference type="RefSeq" id="WP_323467892.1">
    <property type="nucleotide sequence ID" value="NZ_JAWJAY010000374.1"/>
</dbReference>
<sequence length="62" mass="6819">MIEQTKQLNSMIQHRKLPLSKVILRIVIITFGAILMATGLEIFLVPNKVIDGGITGISIMLS</sequence>
<name>A0AAJ2U599_ALKPS</name>
<dbReference type="AlphaFoldDB" id="A0AAJ2U599"/>
<reference evidence="2" key="1">
    <citation type="submission" date="2023-10" db="EMBL/GenBank/DDBJ databases">
        <title>Screening of Alkalihalophilus pseudofirmusBZ-TG-HK211 and Its Alleviation of Salt Stress on Rapeseed Growth.</title>
        <authorList>
            <person name="Zhao B."/>
            <person name="Guo T."/>
        </authorList>
    </citation>
    <scope>NUCLEOTIDE SEQUENCE</scope>
    <source>
        <strain evidence="2">BZ-TG-HK211</strain>
    </source>
</reference>
<dbReference type="InterPro" id="IPR003740">
    <property type="entry name" value="YitT"/>
</dbReference>
<evidence type="ECO:0000313" key="2">
    <source>
        <dbReference type="EMBL" id="MDV2887712.1"/>
    </source>
</evidence>
<evidence type="ECO:0000256" key="1">
    <source>
        <dbReference type="SAM" id="Phobius"/>
    </source>
</evidence>
<gene>
    <name evidence="2" type="ORF">RYX45_21315</name>
</gene>
<accession>A0AAJ2U599</accession>
<dbReference type="Pfam" id="PF02588">
    <property type="entry name" value="YitT_membrane"/>
    <property type="match status" value="1"/>
</dbReference>
<dbReference type="Proteomes" id="UP001285636">
    <property type="component" value="Unassembled WGS sequence"/>
</dbReference>
<dbReference type="EMBL" id="JAWJAY010000374">
    <property type="protein sequence ID" value="MDV2887712.1"/>
    <property type="molecule type" value="Genomic_DNA"/>
</dbReference>
<comment type="caution">
    <text evidence="2">The sequence shown here is derived from an EMBL/GenBank/DDBJ whole genome shotgun (WGS) entry which is preliminary data.</text>
</comment>